<name>A0A2T1GMU6_9CYAN</name>
<comment type="caution">
    <text evidence="1">The sequence shown here is derived from an EMBL/GenBank/DDBJ whole genome shotgun (WGS) entry which is preliminary data.</text>
</comment>
<evidence type="ECO:0000313" key="1">
    <source>
        <dbReference type="EMBL" id="PSB59241.1"/>
    </source>
</evidence>
<organism evidence="1 2">
    <name type="scientific">Chamaesiphon polymorphus CCALA 037</name>
    <dbReference type="NCBI Taxonomy" id="2107692"/>
    <lineage>
        <taxon>Bacteria</taxon>
        <taxon>Bacillati</taxon>
        <taxon>Cyanobacteriota</taxon>
        <taxon>Cyanophyceae</taxon>
        <taxon>Gomontiellales</taxon>
        <taxon>Chamaesiphonaceae</taxon>
        <taxon>Chamaesiphon</taxon>
    </lineage>
</organism>
<gene>
    <name evidence="1" type="ORF">C7B77_01700</name>
</gene>
<reference evidence="1 2" key="1">
    <citation type="submission" date="2018-03" db="EMBL/GenBank/DDBJ databases">
        <title>The ancient ancestry and fast evolution of plastids.</title>
        <authorList>
            <person name="Moore K.R."/>
            <person name="Magnabosco C."/>
            <person name="Momper L."/>
            <person name="Gold D.A."/>
            <person name="Bosak T."/>
            <person name="Fournier G.P."/>
        </authorList>
    </citation>
    <scope>NUCLEOTIDE SEQUENCE [LARGE SCALE GENOMIC DNA]</scope>
    <source>
        <strain evidence="1 2">CCALA 037</strain>
    </source>
</reference>
<dbReference type="AlphaFoldDB" id="A0A2T1GMU6"/>
<protein>
    <submittedName>
        <fullName evidence="1">Uncharacterized protein</fullName>
    </submittedName>
</protein>
<dbReference type="Pfam" id="PF05045">
    <property type="entry name" value="RgpF"/>
    <property type="match status" value="1"/>
</dbReference>
<dbReference type="InterPro" id="IPR007739">
    <property type="entry name" value="RgpF"/>
</dbReference>
<evidence type="ECO:0000313" key="2">
    <source>
        <dbReference type="Proteomes" id="UP000238937"/>
    </source>
</evidence>
<dbReference type="Proteomes" id="UP000238937">
    <property type="component" value="Unassembled WGS sequence"/>
</dbReference>
<proteinExistence type="predicted"/>
<keyword evidence="2" id="KW-1185">Reference proteome</keyword>
<dbReference type="OrthoDB" id="837788at2"/>
<sequence length="330" mass="38768">MSDDCCDPTTSITRFQNPKVFCPNTMIMSKQSSIDNMKSICFYCSYFTGINLPYYVKCYLLELTRHFNELVLLTNKKEMSVIDLTFLDQHTIQWMPCENKGFDFGMWYKAFEKYPIEDYQQVGLMNDSCILFRSLDRVFATIDKSGWDYCGILDSIELGYHPQSYFIVISQKAISLVGKYFKQNGIIEDFENVITTYEIGLSKYLVEHNCQIGAVYNYTDFACNLNCSFHKIKELIKAGFPLIKKKIISRNYRRSEIENLASVGFDFRAKNYLNLIENCNKNSLLIDMPLLKNDFNDKLINLKLFFRIPFWSTYFKIRAMAANFYHKFIK</sequence>
<dbReference type="EMBL" id="PVWO01000010">
    <property type="protein sequence ID" value="PSB59241.1"/>
    <property type="molecule type" value="Genomic_DNA"/>
</dbReference>
<accession>A0A2T1GMU6</accession>